<organism evidence="14 15">
    <name type="scientific">Meloidogyne hapla</name>
    <name type="common">Root-knot nematode worm</name>
    <dbReference type="NCBI Taxonomy" id="6305"/>
    <lineage>
        <taxon>Eukaryota</taxon>
        <taxon>Metazoa</taxon>
        <taxon>Ecdysozoa</taxon>
        <taxon>Nematoda</taxon>
        <taxon>Chromadorea</taxon>
        <taxon>Rhabditida</taxon>
        <taxon>Tylenchina</taxon>
        <taxon>Tylenchomorpha</taxon>
        <taxon>Tylenchoidea</taxon>
        <taxon>Meloidogynidae</taxon>
        <taxon>Meloidogyninae</taxon>
        <taxon>Meloidogyne</taxon>
    </lineage>
</organism>
<comment type="subcellular location">
    <subcellularLocation>
        <location evidence="1 8 9">Nucleus</location>
    </subcellularLocation>
</comment>
<evidence type="ECO:0000256" key="5">
    <source>
        <dbReference type="ARBA" id="ARBA00023155"/>
    </source>
</evidence>
<dbReference type="SMART" id="SM01109">
    <property type="entry name" value="CUT"/>
    <property type="match status" value="1"/>
</dbReference>
<dbReference type="Pfam" id="PF02376">
    <property type="entry name" value="CUT"/>
    <property type="match status" value="1"/>
</dbReference>
<keyword evidence="3 10" id="KW-0805">Transcription regulation</keyword>
<dbReference type="FunFam" id="1.10.260.40:FF:000005">
    <property type="entry name" value="One cut domain family member"/>
    <property type="match status" value="1"/>
</dbReference>
<dbReference type="PANTHER" id="PTHR14057">
    <property type="entry name" value="TRANSCRIPTION FACTOR ONECUT"/>
    <property type="match status" value="1"/>
</dbReference>
<feature type="DNA-binding region" description="Homeobox" evidence="8">
    <location>
        <begin position="552"/>
        <end position="611"/>
    </location>
</feature>
<evidence type="ECO:0000256" key="3">
    <source>
        <dbReference type="ARBA" id="ARBA00023015"/>
    </source>
</evidence>
<dbReference type="GO" id="GO:0000978">
    <property type="term" value="F:RNA polymerase II cis-regulatory region sequence-specific DNA binding"/>
    <property type="evidence" value="ECO:0007669"/>
    <property type="project" value="TreeGrafter"/>
</dbReference>
<reference evidence="15" key="1">
    <citation type="submission" date="2016-11" db="UniProtKB">
        <authorList>
            <consortium name="WormBaseParasite"/>
        </authorList>
    </citation>
    <scope>IDENTIFICATION</scope>
</reference>
<accession>A0A1I8BTH2</accession>
<feature type="compositionally biased region" description="Low complexity" evidence="11">
    <location>
        <begin position="14"/>
        <end position="28"/>
    </location>
</feature>
<evidence type="ECO:0000256" key="1">
    <source>
        <dbReference type="ARBA" id="ARBA00004123"/>
    </source>
</evidence>
<feature type="region of interest" description="Disordered" evidence="11">
    <location>
        <begin position="528"/>
        <end position="553"/>
    </location>
</feature>
<evidence type="ECO:0000256" key="11">
    <source>
        <dbReference type="SAM" id="MobiDB-lite"/>
    </source>
</evidence>
<name>A0A1I8BTH2_MELHA</name>
<dbReference type="InterPro" id="IPR001356">
    <property type="entry name" value="HD"/>
</dbReference>
<evidence type="ECO:0000256" key="2">
    <source>
        <dbReference type="ARBA" id="ARBA00008190"/>
    </source>
</evidence>
<dbReference type="WBParaSite" id="MhA1_Contig512.frz3.fgene1">
    <property type="protein sequence ID" value="MhA1_Contig512.frz3.fgene1"/>
    <property type="gene ID" value="MhA1_Contig512.frz3.fgene1"/>
</dbReference>
<evidence type="ECO:0000313" key="14">
    <source>
        <dbReference type="Proteomes" id="UP000095281"/>
    </source>
</evidence>
<dbReference type="InterPro" id="IPR003350">
    <property type="entry name" value="CUT_dom"/>
</dbReference>
<evidence type="ECO:0000313" key="15">
    <source>
        <dbReference type="WBParaSite" id="MhA1_Contig512.frz3.fgene1"/>
    </source>
</evidence>
<feature type="region of interest" description="Disordered" evidence="11">
    <location>
        <begin position="303"/>
        <end position="370"/>
    </location>
</feature>
<evidence type="ECO:0000256" key="9">
    <source>
        <dbReference type="RuleBase" id="RU000682"/>
    </source>
</evidence>
<dbReference type="InterPro" id="IPR009057">
    <property type="entry name" value="Homeodomain-like_sf"/>
</dbReference>
<dbReference type="Proteomes" id="UP000095281">
    <property type="component" value="Unplaced"/>
</dbReference>
<dbReference type="OMA" id="CKRIAWE"/>
<feature type="region of interest" description="Disordered" evidence="11">
    <location>
        <begin position="1"/>
        <end position="32"/>
    </location>
</feature>
<dbReference type="InterPro" id="IPR051649">
    <property type="entry name" value="CUT_Homeobox"/>
</dbReference>
<evidence type="ECO:0000256" key="6">
    <source>
        <dbReference type="ARBA" id="ARBA00023163"/>
    </source>
</evidence>
<evidence type="ECO:0000259" key="13">
    <source>
        <dbReference type="PROSITE" id="PS51042"/>
    </source>
</evidence>
<dbReference type="SUPFAM" id="SSF46689">
    <property type="entry name" value="Homeodomain-like"/>
    <property type="match status" value="1"/>
</dbReference>
<dbReference type="InterPro" id="IPR010982">
    <property type="entry name" value="Lambda_DNA-bd_dom_sf"/>
</dbReference>
<dbReference type="PANTHER" id="PTHR14057:SF47">
    <property type="entry name" value="HOMEOBOX PROTEIN ONECUT"/>
    <property type="match status" value="1"/>
</dbReference>
<evidence type="ECO:0000259" key="12">
    <source>
        <dbReference type="PROSITE" id="PS50071"/>
    </source>
</evidence>
<dbReference type="AlphaFoldDB" id="A0A1I8BTH2"/>
<evidence type="ECO:0000256" key="10">
    <source>
        <dbReference type="RuleBase" id="RU361129"/>
    </source>
</evidence>
<proteinExistence type="inferred from homology"/>
<evidence type="ECO:0000256" key="7">
    <source>
        <dbReference type="ARBA" id="ARBA00023242"/>
    </source>
</evidence>
<evidence type="ECO:0000256" key="4">
    <source>
        <dbReference type="ARBA" id="ARBA00023125"/>
    </source>
</evidence>
<dbReference type="Pfam" id="PF00046">
    <property type="entry name" value="Homeodomain"/>
    <property type="match status" value="1"/>
</dbReference>
<dbReference type="SUPFAM" id="SSF47413">
    <property type="entry name" value="lambda repressor-like DNA-binding domains"/>
    <property type="match status" value="1"/>
</dbReference>
<dbReference type="PROSITE" id="PS51042">
    <property type="entry name" value="CUT"/>
    <property type="match status" value="1"/>
</dbReference>
<dbReference type="CDD" id="cd00086">
    <property type="entry name" value="homeodomain"/>
    <property type="match status" value="1"/>
</dbReference>
<keyword evidence="6 10" id="KW-0804">Transcription</keyword>
<protein>
    <recommendedName>
        <fullName evidence="10">One cut domain family member</fullName>
    </recommendedName>
</protein>
<feature type="domain" description="CUT" evidence="13">
    <location>
        <begin position="433"/>
        <end position="519"/>
    </location>
</feature>
<dbReference type="GO" id="GO:0005634">
    <property type="term" value="C:nucleus"/>
    <property type="evidence" value="ECO:0007669"/>
    <property type="project" value="UniProtKB-SubCell"/>
</dbReference>
<keyword evidence="5 8" id="KW-0371">Homeobox</keyword>
<feature type="region of interest" description="Disordered" evidence="11">
    <location>
        <begin position="224"/>
        <end position="254"/>
    </location>
</feature>
<keyword evidence="14" id="KW-1185">Reference proteome</keyword>
<dbReference type="SMART" id="SM00389">
    <property type="entry name" value="HOX"/>
    <property type="match status" value="1"/>
</dbReference>
<keyword evidence="7 8" id="KW-0539">Nucleus</keyword>
<dbReference type="FunFam" id="1.10.10.60:FF:000054">
    <property type="entry name" value="One cut domain family member"/>
    <property type="match status" value="1"/>
</dbReference>
<dbReference type="GO" id="GO:0000981">
    <property type="term" value="F:DNA-binding transcription factor activity, RNA polymerase II-specific"/>
    <property type="evidence" value="ECO:0007669"/>
    <property type="project" value="TreeGrafter"/>
</dbReference>
<keyword evidence="4 8" id="KW-0238">DNA-binding</keyword>
<dbReference type="Gene3D" id="1.10.260.40">
    <property type="entry name" value="lambda repressor-like DNA-binding domains"/>
    <property type="match status" value="1"/>
</dbReference>
<feature type="domain" description="Homeobox" evidence="12">
    <location>
        <begin position="550"/>
        <end position="610"/>
    </location>
</feature>
<comment type="similarity">
    <text evidence="2 10">Belongs to the CUT homeobox family.</text>
</comment>
<feature type="compositionally biased region" description="Low complexity" evidence="11">
    <location>
        <begin position="314"/>
        <end position="338"/>
    </location>
</feature>
<dbReference type="PROSITE" id="PS50071">
    <property type="entry name" value="HOMEOBOX_2"/>
    <property type="match status" value="1"/>
</dbReference>
<dbReference type="Gene3D" id="1.10.10.60">
    <property type="entry name" value="Homeodomain-like"/>
    <property type="match status" value="1"/>
</dbReference>
<sequence>MEPPAVTSCGVGGHSSSNSGGGNIQQHSQTPKRNSLPISFLQIEPQISFNTPARHFEELPENFLETISPQQHADGLHGVSVNHDGRGEGTTAGMPQLASLTTVSMAGSGSNVCVQGSSGYANLISMPNSSHYISSLKMESMDHLEGSHHQMHGTSQIEKTTFGNGTAAGLLSPLQLESNRNNDNSALGLLANSVVHHHHHHRTNGGGGRTSDLLSGIRRNNVSYIKEEDPSEMGAGVYQNHDYETGYSLGPGQPTAQELERMANAETPPALSNVEITSSLLASLSRESQSSPQPTHFIVHQMAHHSRPPASVGQQQIAQSAHSQQSLQHRLQIQQHLIHPGNAPTPAAIASPMPAPRRSKSKISQSQQQHLLLQQQQQEEAVVHHQLAAAAAHEAANNSINIDVYAALGSELASGIVSPTSYHQSSGMVDPLNAEIDDEIYIDTKDLCKRVAYELKQHSIPQAIFAERILCRSQGTLSDLLRNPKPWNRLKSGRETFKRMYNWLQQPLNIRLSILDMYKGPMPSGIIPPPTPAQNSRHHHRRRSAGEDGQPLKRPRLVFTDIQKRTLQAIFKETQRPSREMQQTIAEHLRLDMSTVSNFFMNARRRSRNGNGLGCDEPAPYQQLNFFDNNSNNSTLQNNYSDIFQNMTFPFYGDIRTITPPPDTPPTNDEQQQFDEELDESTQQLLDQHSQIQQHTIHPKSSPLSAAPSSAENLSLIEQTVDEVVCRSIAYARKSP</sequence>
<evidence type="ECO:0000256" key="8">
    <source>
        <dbReference type="PROSITE-ProRule" id="PRU00108"/>
    </source>
</evidence>